<evidence type="ECO:0000259" key="21">
    <source>
        <dbReference type="PROSITE" id="PS50102"/>
    </source>
</evidence>
<protein>
    <recommendedName>
        <fullName evidence="26">FUS RNA binding protein</fullName>
    </recommendedName>
</protein>
<dbReference type="Ensembl" id="ENSELUT00000043062.3">
    <property type="protein sequence ID" value="ENSELUP00000042015.2"/>
    <property type="gene ID" value="ENSELUG00000045274.1"/>
</dbReference>
<keyword evidence="13 17" id="KW-0694">RNA-binding</keyword>
<dbReference type="OMA" id="RQICTIF"/>
<dbReference type="FunFam" id="2.40.10.10:FF:000024">
    <property type="entry name" value="Serine protease 53"/>
    <property type="match status" value="1"/>
</dbReference>
<evidence type="ECO:0000256" key="16">
    <source>
        <dbReference type="ARBA" id="ARBA00023242"/>
    </source>
</evidence>
<evidence type="ECO:0000256" key="8">
    <source>
        <dbReference type="ARBA" id="ARBA00022737"/>
    </source>
</evidence>
<dbReference type="PROSITE" id="PS50240">
    <property type="entry name" value="TRYPSIN_DOM"/>
    <property type="match status" value="1"/>
</dbReference>
<evidence type="ECO:0000256" key="10">
    <source>
        <dbReference type="ARBA" id="ARBA00022801"/>
    </source>
</evidence>
<dbReference type="Gene3D" id="4.10.1060.10">
    <property type="entry name" value="Zinc finger, RanBP2-type"/>
    <property type="match status" value="1"/>
</dbReference>
<dbReference type="SMART" id="SM00020">
    <property type="entry name" value="Tryp_SPc"/>
    <property type="match status" value="1"/>
</dbReference>
<evidence type="ECO:0000256" key="2">
    <source>
        <dbReference type="ARBA" id="ARBA00008448"/>
    </source>
</evidence>
<keyword evidence="3" id="KW-0488">Methylation</keyword>
<keyword evidence="14" id="KW-1015">Disulfide bond</keyword>
<keyword evidence="10 19" id="KW-0378">Hydrolase</keyword>
<dbReference type="InterPro" id="IPR001876">
    <property type="entry name" value="Znf_RanBP2"/>
</dbReference>
<accession>A0A3P9AMS8</accession>
<dbReference type="Gene3D" id="2.40.10.10">
    <property type="entry name" value="Trypsin-like serine proteases"/>
    <property type="match status" value="2"/>
</dbReference>
<dbReference type="PROSITE" id="PS50199">
    <property type="entry name" value="ZF_RANBP2_2"/>
    <property type="match status" value="1"/>
</dbReference>
<keyword evidence="12" id="KW-0862">Zinc</keyword>
<feature type="domain" description="RanBP2-type" evidence="22">
    <location>
        <begin position="785"/>
        <end position="816"/>
    </location>
</feature>
<feature type="compositionally biased region" description="Low complexity" evidence="20">
    <location>
        <begin position="533"/>
        <end position="542"/>
    </location>
</feature>
<dbReference type="InterPro" id="IPR035979">
    <property type="entry name" value="RBD_domain_sf"/>
</dbReference>
<dbReference type="InterPro" id="IPR036443">
    <property type="entry name" value="Znf_RanBP2_sf"/>
</dbReference>
<evidence type="ECO:0000256" key="18">
    <source>
        <dbReference type="PROSITE-ProRule" id="PRU00322"/>
    </source>
</evidence>
<evidence type="ECO:0000313" key="25">
    <source>
        <dbReference type="Proteomes" id="UP000265140"/>
    </source>
</evidence>
<keyword evidence="4" id="KW-0597">Phosphoprotein</keyword>
<dbReference type="PROSITE" id="PS01358">
    <property type="entry name" value="ZF_RANBP2_1"/>
    <property type="match status" value="1"/>
</dbReference>
<dbReference type="GO" id="GO:0003723">
    <property type="term" value="F:RNA binding"/>
    <property type="evidence" value="ECO:0007669"/>
    <property type="project" value="UniProtKB-UniRule"/>
</dbReference>
<feature type="compositionally biased region" description="Gly residues" evidence="20">
    <location>
        <begin position="817"/>
        <end position="837"/>
    </location>
</feature>
<dbReference type="CDD" id="cd12535">
    <property type="entry name" value="RRM_FUS_TAF15"/>
    <property type="match status" value="1"/>
</dbReference>
<evidence type="ECO:0000256" key="9">
    <source>
        <dbReference type="ARBA" id="ARBA00022771"/>
    </source>
</evidence>
<feature type="compositionally biased region" description="Basic and acidic residues" evidence="20">
    <location>
        <begin position="572"/>
        <end position="598"/>
    </location>
</feature>
<dbReference type="FunFam" id="3.30.70.330:FF:000127">
    <property type="entry name" value="RNA-binding protein EWS isoform 1"/>
    <property type="match status" value="1"/>
</dbReference>
<dbReference type="SUPFAM" id="SSF54928">
    <property type="entry name" value="RNA-binding domain, RBD"/>
    <property type="match status" value="1"/>
</dbReference>
<feature type="compositionally biased region" description="Low complexity" evidence="20">
    <location>
        <begin position="377"/>
        <end position="403"/>
    </location>
</feature>
<feature type="compositionally biased region" description="Gly residues" evidence="20">
    <location>
        <begin position="543"/>
        <end position="571"/>
    </location>
</feature>
<dbReference type="SMART" id="SM00547">
    <property type="entry name" value="ZnF_RBZ"/>
    <property type="match status" value="1"/>
</dbReference>
<organism evidence="24 25">
    <name type="scientific">Esox lucius</name>
    <name type="common">Northern pike</name>
    <dbReference type="NCBI Taxonomy" id="8010"/>
    <lineage>
        <taxon>Eukaryota</taxon>
        <taxon>Metazoa</taxon>
        <taxon>Chordata</taxon>
        <taxon>Craniata</taxon>
        <taxon>Vertebrata</taxon>
        <taxon>Euteleostomi</taxon>
        <taxon>Actinopterygii</taxon>
        <taxon>Neopterygii</taxon>
        <taxon>Teleostei</taxon>
        <taxon>Protacanthopterygii</taxon>
        <taxon>Esociformes</taxon>
        <taxon>Esocidae</taxon>
        <taxon>Esox</taxon>
    </lineage>
</organism>
<dbReference type="Pfam" id="PF00641">
    <property type="entry name" value="Zn_ribbon_RanBP"/>
    <property type="match status" value="1"/>
</dbReference>
<feature type="compositionally biased region" description="Polar residues" evidence="20">
    <location>
        <begin position="467"/>
        <end position="478"/>
    </location>
</feature>
<dbReference type="SUPFAM" id="SSF90209">
    <property type="entry name" value="Ran binding protein zinc finger-like"/>
    <property type="match status" value="1"/>
</dbReference>
<dbReference type="SUPFAM" id="SSF50494">
    <property type="entry name" value="Trypsin-like serine proteases"/>
    <property type="match status" value="1"/>
</dbReference>
<feature type="compositionally biased region" description="Gly residues" evidence="20">
    <location>
        <begin position="599"/>
        <end position="618"/>
    </location>
</feature>
<evidence type="ECO:0000256" key="11">
    <source>
        <dbReference type="ARBA" id="ARBA00022825"/>
    </source>
</evidence>
<feature type="domain" description="RRM" evidence="21">
    <location>
        <begin position="642"/>
        <end position="728"/>
    </location>
</feature>
<dbReference type="GeneTree" id="ENSGT00940000166391"/>
<comment type="subcellular location">
    <subcellularLocation>
        <location evidence="1">Nucleus</location>
    </subcellularLocation>
</comment>
<evidence type="ECO:0000259" key="22">
    <source>
        <dbReference type="PROSITE" id="PS50199"/>
    </source>
</evidence>
<dbReference type="RefSeq" id="XP_019906718.1">
    <property type="nucleotide sequence ID" value="XM_020051159.3"/>
</dbReference>
<evidence type="ECO:0008006" key="26">
    <source>
        <dbReference type="Google" id="ProtNLM"/>
    </source>
</evidence>
<dbReference type="FunFam" id="4.10.1060.10:FF:000002">
    <property type="entry name" value="RNA-binding protein EWS isoform 1"/>
    <property type="match status" value="1"/>
</dbReference>
<evidence type="ECO:0000256" key="14">
    <source>
        <dbReference type="ARBA" id="ARBA00023157"/>
    </source>
</evidence>
<keyword evidence="7" id="KW-0732">Signal</keyword>
<evidence type="ECO:0000259" key="23">
    <source>
        <dbReference type="PROSITE" id="PS50240"/>
    </source>
</evidence>
<dbReference type="CTD" id="2521"/>
<reference evidence="24" key="3">
    <citation type="submission" date="2025-08" db="UniProtKB">
        <authorList>
            <consortium name="Ensembl"/>
        </authorList>
    </citation>
    <scope>IDENTIFICATION</scope>
</reference>
<feature type="compositionally biased region" description="Basic and acidic residues" evidence="20">
    <location>
        <begin position="875"/>
        <end position="890"/>
    </location>
</feature>
<name>A0A3P9AMS8_ESOLU</name>
<keyword evidence="11 19" id="KW-0720">Serine protease</keyword>
<evidence type="ECO:0000256" key="19">
    <source>
        <dbReference type="RuleBase" id="RU363034"/>
    </source>
</evidence>
<sequence>MSFNQHAKSIWLLYTGLILFHTANYTYQVSRMVNPGIQLIIFLAVPGLKISSAQVCGRPPLGNRIVGGSEALEGAWPWQVDIQMGASGHICGGSLITKEWVLSAAHCFPNPFDVSSYTLYMGRHQLNGYNRYESQRRVARVVVPSSYQEPQGGSDLALVQLAHPLAWSERIQPVCLPNAPVVFPSGTMCFVTGWGHTQEGGSLSGIGALREVAVPVVEQTSCQQMYQVQSSESEAVAILSDMICAGYQEGGKDSCQGDSGGPLVCPIGNRTWIQAGVVSFGLGCAQRNRPGVYAKVSAFADFIRVTVPEVQLIGMCLTYRAMTIHGPGRLGFDKIIDYPLAAAQGYGTYGGGQASQGGYSQSSAQSYGQPGYGSSGGYNQSSEGNSASYGQGGYSSSYSQPQSGGYGSPPPSQGGYNQSSQSYGSGGFSSSSSSQPPQSGYNQQSSYSGYGQQQSAAAPSSTSSYGNNSQPPSYGQQLPQSGGGASYGSQSGGGYGGSGGGQSGAYGGGGGQQQPGGAPYSQAPSYSSPPPQSYGQQSKYSQGAGGYGGDSPPMGVGGGGGYGGSDGGYGDRGGRGRGERGGGFRGRGDGDRGFDRGGRGGPRGRGGMGMGDRGGFNKFGGPRDQGPGGPSSMEDQDNSDNNTIFVQGMGDGYTVESVADFFKQIGIIKINKKTGLPMINLYTDRETGKLKGEATVSFDDPPSAKAAIDWFDGKDFKGNPIKVSFATRRADFGVGRGGGGGMRGGRGRGGEAEFGGPMGRGGFGGGRGGGGFGGDNGSRGGGQQRAGDWKCSNPECGNMNFSWRNECNQCKGAKPEGAGGGMSPMGGGAGGGGFGGDRGGRGGFDRGGFRGRGGDRGGFRGGRGGDRGGFGSGKMDGRGDHRQDRRDRPY</sequence>
<evidence type="ECO:0000256" key="1">
    <source>
        <dbReference type="ARBA" id="ARBA00004123"/>
    </source>
</evidence>
<dbReference type="InterPro" id="IPR009003">
    <property type="entry name" value="Peptidase_S1_PA"/>
</dbReference>
<feature type="compositionally biased region" description="Gly residues" evidence="20">
    <location>
        <begin position="481"/>
        <end position="514"/>
    </location>
</feature>
<keyword evidence="9 18" id="KW-0863">Zinc-finger</keyword>
<dbReference type="Bgee" id="ENSELUG00000031790">
    <property type="expression patterns" value="Expressed in ovary and 3 other cell types or tissues"/>
</dbReference>
<evidence type="ECO:0000256" key="20">
    <source>
        <dbReference type="SAM" id="MobiDB-lite"/>
    </source>
</evidence>
<dbReference type="InterPro" id="IPR033116">
    <property type="entry name" value="TRYPSIN_SER"/>
</dbReference>
<dbReference type="InParanoid" id="A0A3P9AMS8"/>
<evidence type="ECO:0000256" key="15">
    <source>
        <dbReference type="ARBA" id="ARBA00023180"/>
    </source>
</evidence>
<dbReference type="AlphaFoldDB" id="A0A3P9AMS8"/>
<dbReference type="SMART" id="SM00360">
    <property type="entry name" value="RRM"/>
    <property type="match status" value="1"/>
</dbReference>
<dbReference type="PROSITE" id="PS00134">
    <property type="entry name" value="TRYPSIN_HIS"/>
    <property type="match status" value="1"/>
</dbReference>
<reference evidence="25" key="1">
    <citation type="journal article" date="2014" name="PLoS ONE">
        <title>The genome and linkage map of the northern pike (Esox lucius): conserved synteny revealed between the salmonid sister group and the Neoteleostei.</title>
        <authorList>
            <person name="Rondeau E.B."/>
            <person name="Minkley D.R."/>
            <person name="Leong J.S."/>
            <person name="Messmer A.M."/>
            <person name="Jantzen J.R."/>
            <person name="von Schalburg K.R."/>
            <person name="Lemon C."/>
            <person name="Bird N.H."/>
            <person name="Koop B.F."/>
        </authorList>
    </citation>
    <scope>NUCLEOTIDE SEQUENCE</scope>
</reference>
<evidence type="ECO:0000256" key="3">
    <source>
        <dbReference type="ARBA" id="ARBA00022481"/>
    </source>
</evidence>
<evidence type="ECO:0000256" key="17">
    <source>
        <dbReference type="PROSITE-ProRule" id="PRU00176"/>
    </source>
</evidence>
<evidence type="ECO:0000256" key="13">
    <source>
        <dbReference type="ARBA" id="ARBA00022884"/>
    </source>
</evidence>
<dbReference type="InterPro" id="IPR001254">
    <property type="entry name" value="Trypsin_dom"/>
</dbReference>
<feature type="domain" description="Peptidase S1" evidence="23">
    <location>
        <begin position="65"/>
        <end position="308"/>
    </location>
</feature>
<reference evidence="24" key="4">
    <citation type="submission" date="2025-09" db="UniProtKB">
        <authorList>
            <consortium name="Ensembl"/>
        </authorList>
    </citation>
    <scope>IDENTIFICATION</scope>
</reference>
<dbReference type="KEGG" id="els:105030395"/>
<dbReference type="Gene3D" id="3.30.70.330">
    <property type="match status" value="1"/>
</dbReference>
<dbReference type="InterPro" id="IPR001314">
    <property type="entry name" value="Peptidase_S1A"/>
</dbReference>
<dbReference type="InterPro" id="IPR043504">
    <property type="entry name" value="Peptidase_S1_PA_chymotrypsin"/>
</dbReference>
<dbReference type="PRINTS" id="PR00722">
    <property type="entry name" value="CHYMOTRYPSIN"/>
</dbReference>
<evidence type="ECO:0000256" key="4">
    <source>
        <dbReference type="ARBA" id="ARBA00022553"/>
    </source>
</evidence>
<dbReference type="GO" id="GO:0006508">
    <property type="term" value="P:proteolysis"/>
    <property type="evidence" value="ECO:0007669"/>
    <property type="project" value="UniProtKB-KW"/>
</dbReference>
<dbReference type="PROSITE" id="PS50102">
    <property type="entry name" value="RRM"/>
    <property type="match status" value="1"/>
</dbReference>
<dbReference type="Pfam" id="PF00089">
    <property type="entry name" value="Trypsin"/>
    <property type="match status" value="1"/>
</dbReference>
<dbReference type="GeneID" id="105030395"/>
<evidence type="ECO:0000256" key="12">
    <source>
        <dbReference type="ARBA" id="ARBA00022833"/>
    </source>
</evidence>
<dbReference type="Pfam" id="PF00076">
    <property type="entry name" value="RRM_1"/>
    <property type="match status" value="1"/>
</dbReference>
<evidence type="ECO:0000256" key="6">
    <source>
        <dbReference type="ARBA" id="ARBA00022723"/>
    </source>
</evidence>
<evidence type="ECO:0000256" key="5">
    <source>
        <dbReference type="ARBA" id="ARBA00022670"/>
    </source>
</evidence>
<dbReference type="GO" id="GO:0004252">
    <property type="term" value="F:serine-type endopeptidase activity"/>
    <property type="evidence" value="ECO:0007669"/>
    <property type="project" value="InterPro"/>
</dbReference>
<evidence type="ECO:0000313" key="24">
    <source>
        <dbReference type="Ensembl" id="ENSELUP00000042015.2"/>
    </source>
</evidence>
<evidence type="ECO:0000256" key="7">
    <source>
        <dbReference type="ARBA" id="ARBA00022729"/>
    </source>
</evidence>
<keyword evidence="5 19" id="KW-0645">Protease</keyword>
<dbReference type="GO" id="GO:0008270">
    <property type="term" value="F:zinc ion binding"/>
    <property type="evidence" value="ECO:0007669"/>
    <property type="project" value="UniProtKB-KW"/>
</dbReference>
<feature type="region of interest" description="Disordered" evidence="20">
    <location>
        <begin position="815"/>
        <end position="890"/>
    </location>
</feature>
<keyword evidence="15" id="KW-0325">Glycoprotein</keyword>
<dbReference type="InterPro" id="IPR012677">
    <property type="entry name" value="Nucleotide-bd_a/b_plait_sf"/>
</dbReference>
<proteinExistence type="inferred from homology"/>
<dbReference type="GO" id="GO:0005634">
    <property type="term" value="C:nucleus"/>
    <property type="evidence" value="ECO:0007669"/>
    <property type="project" value="UniProtKB-SubCell"/>
</dbReference>
<keyword evidence="6" id="KW-0479">Metal-binding</keyword>
<dbReference type="InterPro" id="IPR018114">
    <property type="entry name" value="TRYPSIN_HIS"/>
</dbReference>
<dbReference type="Proteomes" id="UP000265140">
    <property type="component" value="Chromosome 11"/>
</dbReference>
<feature type="compositionally biased region" description="Low complexity" evidence="20">
    <location>
        <begin position="356"/>
        <end position="369"/>
    </location>
</feature>
<dbReference type="CDD" id="cd00190">
    <property type="entry name" value="Tryp_SPc"/>
    <property type="match status" value="1"/>
</dbReference>
<feature type="compositionally biased region" description="Low complexity" evidence="20">
    <location>
        <begin position="413"/>
        <end position="466"/>
    </location>
</feature>
<dbReference type="InterPro" id="IPR000504">
    <property type="entry name" value="RRM_dom"/>
</dbReference>
<dbReference type="PROSITE" id="PS00135">
    <property type="entry name" value="TRYPSIN_SER"/>
    <property type="match status" value="1"/>
</dbReference>
<dbReference type="PANTHER" id="PTHR24253">
    <property type="entry name" value="TRANSMEMBRANE PROTEASE SERINE"/>
    <property type="match status" value="1"/>
</dbReference>
<dbReference type="PANTHER" id="PTHR24253:SF144">
    <property type="entry name" value="CHYMOTRYPSIN-LIKE PROTEASE CTRL-1-RELATED"/>
    <property type="match status" value="1"/>
</dbReference>
<reference evidence="24" key="2">
    <citation type="submission" date="2020-02" db="EMBL/GenBank/DDBJ databases">
        <title>Esox lucius (northern pike) genome, fEsoLuc1, primary haplotype.</title>
        <authorList>
            <person name="Myers G."/>
            <person name="Karagic N."/>
            <person name="Meyer A."/>
            <person name="Pippel M."/>
            <person name="Reichard M."/>
            <person name="Winkler S."/>
            <person name="Tracey A."/>
            <person name="Sims Y."/>
            <person name="Howe K."/>
            <person name="Rhie A."/>
            <person name="Formenti G."/>
            <person name="Durbin R."/>
            <person name="Fedrigo O."/>
            <person name="Jarvis E.D."/>
        </authorList>
    </citation>
    <scope>NUCLEOTIDE SEQUENCE [LARGE SCALE GENOMIC DNA]</scope>
</reference>
<feature type="compositionally biased region" description="Basic and acidic residues" evidence="20">
    <location>
        <begin position="838"/>
        <end position="866"/>
    </location>
</feature>
<feature type="region of interest" description="Disordered" evidence="20">
    <location>
        <begin position="354"/>
        <end position="645"/>
    </location>
</feature>
<keyword evidence="16" id="KW-0539">Nucleus</keyword>
<comment type="similarity">
    <text evidence="2">Belongs to the RRM TET family.</text>
</comment>
<feature type="compositionally biased region" description="Low complexity" evidence="20">
    <location>
        <begin position="515"/>
        <end position="526"/>
    </location>
</feature>
<keyword evidence="25" id="KW-1185">Reference proteome</keyword>
<keyword evidence="8" id="KW-0677">Repeat</keyword>